<dbReference type="GeneID" id="17300766"/>
<dbReference type="PaxDb" id="55529-EKX44162"/>
<feature type="compositionally biased region" description="Basic and acidic residues" evidence="2">
    <location>
        <begin position="302"/>
        <end position="335"/>
    </location>
</feature>
<keyword evidence="3" id="KW-0732">Signal</keyword>
<evidence type="ECO:0000313" key="5">
    <source>
        <dbReference type="EnsemblProtists" id="EKX44162"/>
    </source>
</evidence>
<reference evidence="4 6" key="1">
    <citation type="journal article" date="2012" name="Nature">
        <title>Algal genomes reveal evolutionary mosaicism and the fate of nucleomorphs.</title>
        <authorList>
            <consortium name="DOE Joint Genome Institute"/>
            <person name="Curtis B.A."/>
            <person name="Tanifuji G."/>
            <person name="Burki F."/>
            <person name="Gruber A."/>
            <person name="Irimia M."/>
            <person name="Maruyama S."/>
            <person name="Arias M.C."/>
            <person name="Ball S.G."/>
            <person name="Gile G.H."/>
            <person name="Hirakawa Y."/>
            <person name="Hopkins J.F."/>
            <person name="Kuo A."/>
            <person name="Rensing S.A."/>
            <person name="Schmutz J."/>
            <person name="Symeonidi A."/>
            <person name="Elias M."/>
            <person name="Eveleigh R.J."/>
            <person name="Herman E.K."/>
            <person name="Klute M.J."/>
            <person name="Nakayama T."/>
            <person name="Obornik M."/>
            <person name="Reyes-Prieto A."/>
            <person name="Armbrust E.V."/>
            <person name="Aves S.J."/>
            <person name="Beiko R.G."/>
            <person name="Coutinho P."/>
            <person name="Dacks J.B."/>
            <person name="Durnford D.G."/>
            <person name="Fast N.M."/>
            <person name="Green B.R."/>
            <person name="Grisdale C.J."/>
            <person name="Hempel F."/>
            <person name="Henrissat B."/>
            <person name="Hoppner M.P."/>
            <person name="Ishida K."/>
            <person name="Kim E."/>
            <person name="Koreny L."/>
            <person name="Kroth P.G."/>
            <person name="Liu Y."/>
            <person name="Malik S.B."/>
            <person name="Maier U.G."/>
            <person name="McRose D."/>
            <person name="Mock T."/>
            <person name="Neilson J.A."/>
            <person name="Onodera N.T."/>
            <person name="Poole A.M."/>
            <person name="Pritham E.J."/>
            <person name="Richards T.A."/>
            <person name="Rocap G."/>
            <person name="Roy S.W."/>
            <person name="Sarai C."/>
            <person name="Schaack S."/>
            <person name="Shirato S."/>
            <person name="Slamovits C.H."/>
            <person name="Spencer D.F."/>
            <person name="Suzuki S."/>
            <person name="Worden A.Z."/>
            <person name="Zauner S."/>
            <person name="Barry K."/>
            <person name="Bell C."/>
            <person name="Bharti A.K."/>
            <person name="Crow J.A."/>
            <person name="Grimwood J."/>
            <person name="Kramer R."/>
            <person name="Lindquist E."/>
            <person name="Lucas S."/>
            <person name="Salamov A."/>
            <person name="McFadden G.I."/>
            <person name="Lane C.E."/>
            <person name="Keeling P.J."/>
            <person name="Gray M.W."/>
            <person name="Grigoriev I.V."/>
            <person name="Archibald J.M."/>
        </authorList>
    </citation>
    <scope>NUCLEOTIDE SEQUENCE</scope>
    <source>
        <strain evidence="4 6">CCMP2712</strain>
    </source>
</reference>
<dbReference type="OrthoDB" id="10261083at2759"/>
<name>L1J742_GUITC</name>
<gene>
    <name evidence="4" type="ORF">GUITHDRAFT_139999</name>
</gene>
<reference evidence="5" key="3">
    <citation type="submission" date="2015-06" db="UniProtKB">
        <authorList>
            <consortium name="EnsemblProtists"/>
        </authorList>
    </citation>
    <scope>IDENTIFICATION</scope>
</reference>
<reference evidence="6" key="2">
    <citation type="submission" date="2012-11" db="EMBL/GenBank/DDBJ databases">
        <authorList>
            <person name="Kuo A."/>
            <person name="Curtis B.A."/>
            <person name="Tanifuji G."/>
            <person name="Burki F."/>
            <person name="Gruber A."/>
            <person name="Irimia M."/>
            <person name="Maruyama S."/>
            <person name="Arias M.C."/>
            <person name="Ball S.G."/>
            <person name="Gile G.H."/>
            <person name="Hirakawa Y."/>
            <person name="Hopkins J.F."/>
            <person name="Rensing S.A."/>
            <person name="Schmutz J."/>
            <person name="Symeonidi A."/>
            <person name="Elias M."/>
            <person name="Eveleigh R.J."/>
            <person name="Herman E.K."/>
            <person name="Klute M.J."/>
            <person name="Nakayama T."/>
            <person name="Obornik M."/>
            <person name="Reyes-Prieto A."/>
            <person name="Armbrust E.V."/>
            <person name="Aves S.J."/>
            <person name="Beiko R.G."/>
            <person name="Coutinho P."/>
            <person name="Dacks J.B."/>
            <person name="Durnford D.G."/>
            <person name="Fast N.M."/>
            <person name="Green B.R."/>
            <person name="Grisdale C."/>
            <person name="Hempe F."/>
            <person name="Henrissat B."/>
            <person name="Hoppner M.P."/>
            <person name="Ishida K.-I."/>
            <person name="Kim E."/>
            <person name="Koreny L."/>
            <person name="Kroth P.G."/>
            <person name="Liu Y."/>
            <person name="Malik S.-B."/>
            <person name="Maier U.G."/>
            <person name="McRose D."/>
            <person name="Mock T."/>
            <person name="Neilson J.A."/>
            <person name="Onodera N.T."/>
            <person name="Poole A.M."/>
            <person name="Pritham E.J."/>
            <person name="Richards T.A."/>
            <person name="Rocap G."/>
            <person name="Roy S.W."/>
            <person name="Sarai C."/>
            <person name="Schaack S."/>
            <person name="Shirato S."/>
            <person name="Slamovits C.H."/>
            <person name="Spencer D.F."/>
            <person name="Suzuki S."/>
            <person name="Worden A.Z."/>
            <person name="Zauner S."/>
            <person name="Barry K."/>
            <person name="Bell C."/>
            <person name="Bharti A.K."/>
            <person name="Crow J.A."/>
            <person name="Grimwood J."/>
            <person name="Kramer R."/>
            <person name="Lindquist E."/>
            <person name="Lucas S."/>
            <person name="Salamov A."/>
            <person name="McFadden G.I."/>
            <person name="Lane C.E."/>
            <person name="Keeling P.J."/>
            <person name="Gray M.W."/>
            <person name="Grigoriev I.V."/>
            <person name="Archibald J.M."/>
        </authorList>
    </citation>
    <scope>NUCLEOTIDE SEQUENCE</scope>
    <source>
        <strain evidence="6">CCMP2712</strain>
    </source>
</reference>
<evidence type="ECO:0000256" key="1">
    <source>
        <dbReference type="SAM" id="Coils"/>
    </source>
</evidence>
<dbReference type="EMBL" id="JH993006">
    <property type="protein sequence ID" value="EKX44162.1"/>
    <property type="molecule type" value="Genomic_DNA"/>
</dbReference>
<accession>L1J742</accession>
<keyword evidence="1" id="KW-0175">Coiled coil</keyword>
<dbReference type="HOGENOM" id="CLU_450922_0_0_1"/>
<dbReference type="RefSeq" id="XP_005831142.1">
    <property type="nucleotide sequence ID" value="XM_005831085.1"/>
</dbReference>
<organism evidence="4">
    <name type="scientific">Guillardia theta (strain CCMP2712)</name>
    <name type="common">Cryptophyte</name>
    <dbReference type="NCBI Taxonomy" id="905079"/>
    <lineage>
        <taxon>Eukaryota</taxon>
        <taxon>Cryptophyceae</taxon>
        <taxon>Pyrenomonadales</taxon>
        <taxon>Geminigeraceae</taxon>
        <taxon>Guillardia</taxon>
    </lineage>
</organism>
<dbReference type="Proteomes" id="UP000011087">
    <property type="component" value="Unassembled WGS sequence"/>
</dbReference>
<evidence type="ECO:0000256" key="3">
    <source>
        <dbReference type="SAM" id="SignalP"/>
    </source>
</evidence>
<evidence type="ECO:0000256" key="2">
    <source>
        <dbReference type="SAM" id="MobiDB-lite"/>
    </source>
</evidence>
<feature type="compositionally biased region" description="Basic and acidic residues" evidence="2">
    <location>
        <begin position="208"/>
        <end position="217"/>
    </location>
</feature>
<feature type="region of interest" description="Disordered" evidence="2">
    <location>
        <begin position="270"/>
        <end position="335"/>
    </location>
</feature>
<evidence type="ECO:0000313" key="4">
    <source>
        <dbReference type="EMBL" id="EKX44162.1"/>
    </source>
</evidence>
<dbReference type="EnsemblProtists" id="EKX44162">
    <property type="protein sequence ID" value="EKX44162"/>
    <property type="gene ID" value="GUITHDRAFT_139999"/>
</dbReference>
<dbReference type="AlphaFoldDB" id="L1J742"/>
<protein>
    <submittedName>
        <fullName evidence="4 5">Uncharacterized protein</fullName>
    </submittedName>
</protein>
<dbReference type="KEGG" id="gtt:GUITHDRAFT_139999"/>
<feature type="coiled-coil region" evidence="1">
    <location>
        <begin position="350"/>
        <end position="416"/>
    </location>
</feature>
<keyword evidence="6" id="KW-1185">Reference proteome</keyword>
<feature type="chain" id="PRO_5008771042" evidence="3">
    <location>
        <begin position="17"/>
        <end position="606"/>
    </location>
</feature>
<feature type="region of interest" description="Disordered" evidence="2">
    <location>
        <begin position="205"/>
        <end position="238"/>
    </location>
</feature>
<evidence type="ECO:0000313" key="6">
    <source>
        <dbReference type="Proteomes" id="UP000011087"/>
    </source>
</evidence>
<proteinExistence type="predicted"/>
<sequence length="606" mass="69314">MLLLTACVSLATEVGASRTFDSDGSVNLTRGATVDMPSNSVTETCAPVFDTEPQKIKDHILVYSSHGKDPTSLWSFSSQTGIKSSSSRGSDKGIVREYSAGECSYKCLVPSGHSGFRCSLLLSTEVTALLLRFMILSPLLNNMHRICLPLAIQTDVWVNVVIDLEGLIQQYHPSLTFRGLERIELETACRIRKIFTLLVRPSESSFTKPERSSMSRERGKKGAWRASIEKASSSDKREQEEIAEELLFPATCQHTTLFICQHPEGTALGKDGREMAKASSCSSEDSIGRSGMFDEFDTPVIDEDRIEEKGYDDGKKPEDDRKEQELNDPDINEKNVARLHRDNVKLFASKLRADAKLQSLMSEYDELKKDQIPHREVNDYKVRRMNEQIALLHVEMSNLKSRVESEHTRSKQLELELERERAINIDQRLEIREIQAILLQERRKMKLLTKDNQILNSLLKDGEESLRRHQETFKTNTAELTQNFFVGMQLWDVDIHTFKLSKEIMHASQSLAEENGELCQKIERQHKELECEQTMREYQHKEHAAQAREWAKELADLKAEIRKKDAQIAKLTAINIETESVRLKNQSYEKERALLLERECRKGLPE</sequence>
<feature type="coiled-coil region" evidence="1">
    <location>
        <begin position="512"/>
        <end position="574"/>
    </location>
</feature>
<feature type="signal peptide" evidence="3">
    <location>
        <begin position="1"/>
        <end position="16"/>
    </location>
</feature>